<dbReference type="OrthoDB" id="265955at2759"/>
<gene>
    <name evidence="5" type="ORF">AMS68_005090</name>
</gene>
<dbReference type="InterPro" id="IPR018816">
    <property type="entry name" value="Cactin_central"/>
</dbReference>
<comment type="similarity">
    <text evidence="1">Belongs to the CACTIN family.</text>
</comment>
<sequence>MSRSSVPARRSADAQEDAWVADEDRFVLQQARKKAAIRAKNGRAQPVDWLTVILAVIDPERNPLDDELEDGELEVMDPEAVFESLDETQLVELEKKIDTLQILESSRSNRDYWTMMKTICRDRRNHAREGSSTRGITNVVSDLDKLLKPKTLAELEKLERQVNAKLASTEPVDTDYWEQLLKSLLTYKAKAKLRGISRSILDSRLGGLRKKQALDAEALRTRLASRPVAQLAAPKIIDGRHELDPEPLLRLRPEDKALQTYDAASFTQQVLQERQAVLKAGYVPNLKRSSDDKEASLAKRMKLGTEDSARSLSVAYDRELARGLGEDEEIFTTEEDVVTKNKHLWADKHRPRKPQYFNRVSLGFEWNKYNQTHYDQDNPPPKVVQGYKFNIFYPDLVDKSRAPTYRIVRENGRRRGETTAPAGEDDTCLIHFIAGAPYEDIAFRIVDKEWDYSAKRDRGFQSSFDKGVLKLQFQFKRYTTASNTT</sequence>
<dbReference type="GO" id="GO:0005737">
    <property type="term" value="C:cytoplasm"/>
    <property type="evidence" value="ECO:0007669"/>
    <property type="project" value="TreeGrafter"/>
</dbReference>
<evidence type="ECO:0000259" key="3">
    <source>
        <dbReference type="Pfam" id="PF09732"/>
    </source>
</evidence>
<evidence type="ECO:0000313" key="5">
    <source>
        <dbReference type="EMBL" id="QIW99572.1"/>
    </source>
</evidence>
<reference evidence="5 6" key="1">
    <citation type="journal article" date="2016" name="Sci. Rep.">
        <title>Peltaster fructicola genome reveals evolution from an invasive phytopathogen to an ectophytic parasite.</title>
        <authorList>
            <person name="Xu C."/>
            <person name="Chen H."/>
            <person name="Gleason M.L."/>
            <person name="Xu J.R."/>
            <person name="Liu H."/>
            <person name="Zhang R."/>
            <person name="Sun G."/>
        </authorList>
    </citation>
    <scope>NUCLEOTIDE SEQUENCE [LARGE SCALE GENOMIC DNA]</scope>
    <source>
        <strain evidence="5 6">LNHT1506</strain>
    </source>
</reference>
<organism evidence="5 6">
    <name type="scientific">Peltaster fructicola</name>
    <dbReference type="NCBI Taxonomy" id="286661"/>
    <lineage>
        <taxon>Eukaryota</taxon>
        <taxon>Fungi</taxon>
        <taxon>Dikarya</taxon>
        <taxon>Ascomycota</taxon>
        <taxon>Pezizomycotina</taxon>
        <taxon>Dothideomycetes</taxon>
        <taxon>Dothideomycetes incertae sedis</taxon>
        <taxon>Peltaster</taxon>
    </lineage>
</organism>
<dbReference type="GO" id="GO:0045292">
    <property type="term" value="P:mRNA cis splicing, via spliceosome"/>
    <property type="evidence" value="ECO:0007669"/>
    <property type="project" value="TreeGrafter"/>
</dbReference>
<evidence type="ECO:0000256" key="1">
    <source>
        <dbReference type="ARBA" id="ARBA00006895"/>
    </source>
</evidence>
<name>A0A6H0XXU4_9PEZI</name>
<dbReference type="Proteomes" id="UP000503462">
    <property type="component" value="Chromosome 3"/>
</dbReference>
<dbReference type="PANTHER" id="PTHR21737">
    <property type="entry name" value="POLYGLUTAMINE BINDING PROTEIN 1/MARVEL MEMBRANE-ASSOCIATING DOMAIN CONTAINING 3"/>
    <property type="match status" value="1"/>
</dbReference>
<evidence type="ECO:0000313" key="6">
    <source>
        <dbReference type="Proteomes" id="UP000503462"/>
    </source>
</evidence>
<keyword evidence="6" id="KW-1185">Reference proteome</keyword>
<dbReference type="AlphaFoldDB" id="A0A6H0XXU4"/>
<protein>
    <recommendedName>
        <fullName evidence="2">Splicing factor Cactin</fullName>
    </recommendedName>
</protein>
<evidence type="ECO:0000256" key="2">
    <source>
        <dbReference type="ARBA" id="ARBA00034534"/>
    </source>
</evidence>
<dbReference type="SMART" id="SM01050">
    <property type="entry name" value="CactinC_cactus"/>
    <property type="match status" value="1"/>
</dbReference>
<feature type="domain" description="Splicing factor Cactin C-terminal" evidence="3">
    <location>
        <begin position="345"/>
        <end position="478"/>
    </location>
</feature>
<dbReference type="PANTHER" id="PTHR21737:SF4">
    <property type="entry name" value="SPLICING FACTOR CACTIN"/>
    <property type="match status" value="1"/>
</dbReference>
<accession>A0A6H0XXU4</accession>
<dbReference type="Pfam" id="PF10312">
    <property type="entry name" value="Cactin_mid"/>
    <property type="match status" value="1"/>
</dbReference>
<dbReference type="EMBL" id="CP051141">
    <property type="protein sequence ID" value="QIW99572.1"/>
    <property type="molecule type" value="Genomic_DNA"/>
</dbReference>
<dbReference type="GO" id="GO:0005681">
    <property type="term" value="C:spliceosomal complex"/>
    <property type="evidence" value="ECO:0007669"/>
    <property type="project" value="TreeGrafter"/>
</dbReference>
<feature type="domain" description="Splicing factor cactin central" evidence="4">
    <location>
        <begin position="9"/>
        <end position="195"/>
    </location>
</feature>
<evidence type="ECO:0000259" key="4">
    <source>
        <dbReference type="Pfam" id="PF10312"/>
    </source>
</evidence>
<dbReference type="Pfam" id="PF09732">
    <property type="entry name" value="CactinC_cactus"/>
    <property type="match status" value="1"/>
</dbReference>
<proteinExistence type="inferred from homology"/>
<dbReference type="InterPro" id="IPR019134">
    <property type="entry name" value="Cactin_C"/>
</dbReference>